<name>A0A8R2JT29_ACYPI</name>
<feature type="transmembrane region" description="Helical" evidence="6">
    <location>
        <begin position="64"/>
        <end position="87"/>
    </location>
</feature>
<dbReference type="EnsemblMetazoa" id="XM_029490291.1">
    <property type="protein sequence ID" value="XP_029346151.1"/>
    <property type="gene ID" value="LOC100574885"/>
</dbReference>
<evidence type="ECO:0000256" key="6">
    <source>
        <dbReference type="RuleBase" id="RU363108"/>
    </source>
</evidence>
<keyword evidence="8" id="KW-1185">Reference proteome</keyword>
<dbReference type="GO" id="GO:0050909">
    <property type="term" value="P:sensory perception of taste"/>
    <property type="evidence" value="ECO:0007669"/>
    <property type="project" value="InterPro"/>
</dbReference>
<evidence type="ECO:0000256" key="4">
    <source>
        <dbReference type="ARBA" id="ARBA00022989"/>
    </source>
</evidence>
<evidence type="ECO:0000256" key="2">
    <source>
        <dbReference type="ARBA" id="ARBA00022475"/>
    </source>
</evidence>
<dbReference type="OrthoDB" id="6618169at2759"/>
<evidence type="ECO:0000256" key="5">
    <source>
        <dbReference type="ARBA" id="ARBA00023136"/>
    </source>
</evidence>
<sequence>MKEITSLIYLSCYELNFIGKFICQIWRVFFDNPLSMVLTKLETIHEKLIRLNVGGLMKKKNMNWISNVIIIVNFMVVIIIFIIWLIFHKNSFEINEMVIIMVLNTCKCVVSYEYILLISYIKWLVYIINEQIPERRSCLSTYRDMYLEVIECLHQVNKSIYGVPAIAVFIAVNVADIIRIIYSDILFPRNYCIDPFFVFSFMFLLTRIVNILTLYMIGDSTEKEVNRMSLVLHQRFVIERNPRIKRQIKFFLLRRLHEHYHFKVYGMCHIKISQLFSLSSKAIGFLVIQILFKLNK</sequence>
<keyword evidence="3 6" id="KW-0812">Transmembrane</keyword>
<reference evidence="7" key="2">
    <citation type="submission" date="2022-06" db="UniProtKB">
        <authorList>
            <consortium name="EnsemblMetazoa"/>
        </authorList>
    </citation>
    <scope>IDENTIFICATION</scope>
</reference>
<reference evidence="8" key="1">
    <citation type="submission" date="2010-06" db="EMBL/GenBank/DDBJ databases">
        <authorList>
            <person name="Jiang H."/>
            <person name="Abraham K."/>
            <person name="Ali S."/>
            <person name="Alsbrooks S.L."/>
            <person name="Anim B.N."/>
            <person name="Anosike U.S."/>
            <person name="Attaway T."/>
            <person name="Bandaranaike D.P."/>
            <person name="Battles P.K."/>
            <person name="Bell S.N."/>
            <person name="Bell A.V."/>
            <person name="Beltran B."/>
            <person name="Bickham C."/>
            <person name="Bustamante Y."/>
            <person name="Caleb T."/>
            <person name="Canada A."/>
            <person name="Cardenas V."/>
            <person name="Carter K."/>
            <person name="Chacko J."/>
            <person name="Chandrabose M.N."/>
            <person name="Chavez D."/>
            <person name="Chavez A."/>
            <person name="Chen L."/>
            <person name="Chu H.-S."/>
            <person name="Claassen K.J."/>
            <person name="Cockrell R."/>
            <person name="Collins M."/>
            <person name="Cooper J.A."/>
            <person name="Cree A."/>
            <person name="Curry S.M."/>
            <person name="Da Y."/>
            <person name="Dao M.D."/>
            <person name="Das B."/>
            <person name="Davila M.-L."/>
            <person name="Davy-Carroll L."/>
            <person name="Denson S."/>
            <person name="Dinh H."/>
            <person name="Ebong V.E."/>
            <person name="Edwards J.R."/>
            <person name="Egan A."/>
            <person name="El-Daye J."/>
            <person name="Escobedo L."/>
            <person name="Fernandez S."/>
            <person name="Fernando P.R."/>
            <person name="Flagg N."/>
            <person name="Forbes L.D."/>
            <person name="Fowler R.G."/>
            <person name="Fu Q."/>
            <person name="Gabisi R.A."/>
            <person name="Ganer J."/>
            <person name="Garbino Pronczuk A."/>
            <person name="Garcia R.M."/>
            <person name="Garner T."/>
            <person name="Garrett T.E."/>
            <person name="Gonzalez D.A."/>
            <person name="Hamid H."/>
            <person name="Hawkins E.S."/>
            <person name="Hirani K."/>
            <person name="Hogues M.E."/>
            <person name="Hollins B."/>
            <person name="Hsiao C.-H."/>
            <person name="Jabil R."/>
            <person name="James M.L."/>
            <person name="Jhangiani S.N."/>
            <person name="Johnson B."/>
            <person name="Johnson Q."/>
            <person name="Joshi V."/>
            <person name="Kalu J.B."/>
            <person name="Kam C."/>
            <person name="Kashfia A."/>
            <person name="Keebler J."/>
            <person name="Kisamo H."/>
            <person name="Kovar C.L."/>
            <person name="Lago L.A."/>
            <person name="Lai C.-Y."/>
            <person name="Laidlaw J."/>
            <person name="Lara F."/>
            <person name="Le T.-K."/>
            <person name="Lee S.L."/>
            <person name="Legall F.H."/>
            <person name="Lemon S.J."/>
            <person name="Lewis L.R."/>
            <person name="Li B."/>
            <person name="Liu Y."/>
            <person name="Liu Y.-S."/>
            <person name="Lopez J."/>
            <person name="Lozado R.J."/>
            <person name="Lu J."/>
            <person name="Madu R.C."/>
            <person name="Maheshwari M."/>
            <person name="Maheshwari R."/>
            <person name="Malloy K."/>
            <person name="Martinez E."/>
            <person name="Mathew T."/>
            <person name="Mercado I.C."/>
            <person name="Mercado C."/>
            <person name="Meyer B."/>
            <person name="Montgomery K."/>
            <person name="Morgan M.B."/>
            <person name="Munidasa M."/>
            <person name="Nazareth L.V."/>
            <person name="Nelson J."/>
            <person name="Ng B.M."/>
            <person name="Nguyen N.B."/>
            <person name="Nguyen P.Q."/>
            <person name="Nguyen T."/>
            <person name="Obregon M."/>
            <person name="Okwuonu G.O."/>
            <person name="Onwere C.G."/>
            <person name="Orozco G."/>
            <person name="Parra A."/>
            <person name="Patel S."/>
            <person name="Patil S."/>
            <person name="Perez A."/>
            <person name="Perez Y."/>
            <person name="Pham C."/>
            <person name="Primus E.L."/>
            <person name="Pu L.-L."/>
            <person name="Puazo M."/>
            <person name="Qin X."/>
            <person name="Quiroz J.B."/>
            <person name="Reese J."/>
            <person name="Richards S."/>
            <person name="Rives C.M."/>
            <person name="Robberts R."/>
            <person name="Ruiz S.J."/>
            <person name="Ruiz M.J."/>
            <person name="Santibanez J."/>
            <person name="Schneider B.W."/>
            <person name="Sisson I."/>
            <person name="Smith M."/>
            <person name="Sodergren E."/>
            <person name="Song X.-Z."/>
            <person name="Song B.B."/>
            <person name="Summersgill H."/>
            <person name="Thelus R."/>
            <person name="Thornton R.D."/>
            <person name="Trejos Z.Y."/>
            <person name="Usmani K."/>
            <person name="Vattathil S."/>
            <person name="Villasana D."/>
            <person name="Walker D.L."/>
            <person name="Wang S."/>
            <person name="Wang K."/>
            <person name="White C.S."/>
            <person name="Williams A.C."/>
            <person name="Williamson J."/>
            <person name="Wilson K."/>
            <person name="Woghiren I.O."/>
            <person name="Woodworth J.R."/>
            <person name="Worley K.C."/>
            <person name="Wright R.A."/>
            <person name="Wu W."/>
            <person name="Young L."/>
            <person name="Zhang L."/>
            <person name="Zhang J."/>
            <person name="Zhu Y."/>
            <person name="Muzny D.M."/>
            <person name="Weinstock G."/>
            <person name="Gibbs R.A."/>
        </authorList>
    </citation>
    <scope>NUCLEOTIDE SEQUENCE [LARGE SCALE GENOMIC DNA]</scope>
    <source>
        <strain evidence="8">LSR1</strain>
    </source>
</reference>
<evidence type="ECO:0000313" key="7">
    <source>
        <dbReference type="EnsemblMetazoa" id="XP_029346151.1"/>
    </source>
</evidence>
<accession>A0A8R2JT29</accession>
<protein>
    <recommendedName>
        <fullName evidence="6">Gustatory receptor</fullName>
    </recommendedName>
</protein>
<dbReference type="GeneID" id="100574885"/>
<keyword evidence="2 6" id="KW-1003">Cell membrane</keyword>
<dbReference type="GO" id="GO:0005886">
    <property type="term" value="C:plasma membrane"/>
    <property type="evidence" value="ECO:0007669"/>
    <property type="project" value="UniProtKB-SubCell"/>
</dbReference>
<feature type="transmembrane region" description="Helical" evidence="6">
    <location>
        <begin position="275"/>
        <end position="292"/>
    </location>
</feature>
<dbReference type="InterPro" id="IPR013604">
    <property type="entry name" value="7TM_chemorcpt"/>
</dbReference>
<dbReference type="Pfam" id="PF08395">
    <property type="entry name" value="7tm_7"/>
    <property type="match status" value="1"/>
</dbReference>
<evidence type="ECO:0000313" key="8">
    <source>
        <dbReference type="Proteomes" id="UP000007819"/>
    </source>
</evidence>
<keyword evidence="5 6" id="KW-0472">Membrane</keyword>
<dbReference type="GO" id="GO:0007165">
    <property type="term" value="P:signal transduction"/>
    <property type="evidence" value="ECO:0007669"/>
    <property type="project" value="UniProtKB-KW"/>
</dbReference>
<feature type="transmembrane region" description="Helical" evidence="6">
    <location>
        <begin position="160"/>
        <end position="182"/>
    </location>
</feature>
<dbReference type="KEGG" id="api:100574885"/>
<dbReference type="RefSeq" id="XP_029346151.1">
    <property type="nucleotide sequence ID" value="XM_029490291.1"/>
</dbReference>
<keyword evidence="4 6" id="KW-1133">Transmembrane helix</keyword>
<keyword evidence="6" id="KW-0807">Transducer</keyword>
<keyword evidence="6" id="KW-0675">Receptor</keyword>
<evidence type="ECO:0000256" key="1">
    <source>
        <dbReference type="ARBA" id="ARBA00004651"/>
    </source>
</evidence>
<comment type="subcellular location">
    <subcellularLocation>
        <location evidence="1 6">Cell membrane</location>
        <topology evidence="1 6">Multi-pass membrane protein</topology>
    </subcellularLocation>
</comment>
<dbReference type="Proteomes" id="UP000007819">
    <property type="component" value="Chromosome A2"/>
</dbReference>
<evidence type="ECO:0000256" key="3">
    <source>
        <dbReference type="ARBA" id="ARBA00022692"/>
    </source>
</evidence>
<feature type="transmembrane region" description="Helical" evidence="6">
    <location>
        <begin position="99"/>
        <end position="121"/>
    </location>
</feature>
<dbReference type="AlphaFoldDB" id="A0A8R2JT29"/>
<comment type="caution">
    <text evidence="6">Lacks conserved residue(s) required for the propagation of feature annotation.</text>
</comment>
<comment type="similarity">
    <text evidence="6">Belongs to the insect chemoreceptor superfamily. Gustatory receptor (GR) family.</text>
</comment>
<feature type="transmembrane region" description="Helical" evidence="6">
    <location>
        <begin position="197"/>
        <end position="218"/>
    </location>
</feature>
<organism evidence="7 8">
    <name type="scientific">Acyrthosiphon pisum</name>
    <name type="common">Pea aphid</name>
    <dbReference type="NCBI Taxonomy" id="7029"/>
    <lineage>
        <taxon>Eukaryota</taxon>
        <taxon>Metazoa</taxon>
        <taxon>Ecdysozoa</taxon>
        <taxon>Arthropoda</taxon>
        <taxon>Hexapoda</taxon>
        <taxon>Insecta</taxon>
        <taxon>Pterygota</taxon>
        <taxon>Neoptera</taxon>
        <taxon>Paraneoptera</taxon>
        <taxon>Hemiptera</taxon>
        <taxon>Sternorrhyncha</taxon>
        <taxon>Aphidomorpha</taxon>
        <taxon>Aphidoidea</taxon>
        <taxon>Aphididae</taxon>
        <taxon>Macrosiphini</taxon>
        <taxon>Acyrthosiphon</taxon>
    </lineage>
</organism>
<comment type="function">
    <text evidence="6">Gustatory receptor which mediates acceptance or avoidance behavior, depending on its substrates.</text>
</comment>
<proteinExistence type="inferred from homology"/>